<evidence type="ECO:0000313" key="1">
    <source>
        <dbReference type="EMBL" id="WBO68948.1"/>
    </source>
</evidence>
<accession>A0ABY7PE96</accession>
<gene>
    <name evidence="1" type="ORF">O1G22_42310</name>
</gene>
<name>A0ABY7PE96_9ACTN</name>
<reference evidence="1 2" key="1">
    <citation type="submission" date="2022-12" db="EMBL/GenBank/DDBJ databases">
        <authorList>
            <person name="Mo P."/>
        </authorList>
    </citation>
    <scope>NUCLEOTIDE SEQUENCE [LARGE SCALE GENOMIC DNA]</scope>
    <source>
        <strain evidence="1 2">HUAS 2-6</strain>
    </source>
</reference>
<evidence type="ECO:0000313" key="2">
    <source>
        <dbReference type="Proteomes" id="UP001212326"/>
    </source>
</evidence>
<keyword evidence="2" id="KW-1185">Reference proteome</keyword>
<dbReference type="Proteomes" id="UP001212326">
    <property type="component" value="Chromosome"/>
</dbReference>
<protein>
    <submittedName>
        <fullName evidence="1">Uncharacterized protein</fullName>
    </submittedName>
</protein>
<dbReference type="RefSeq" id="WP_270086167.1">
    <property type="nucleotide sequence ID" value="NZ_CP115300.1"/>
</dbReference>
<dbReference type="EMBL" id="CP115300">
    <property type="protein sequence ID" value="WBO68948.1"/>
    <property type="molecule type" value="Genomic_DNA"/>
</dbReference>
<sequence>MRALSGLADVLAAQGDTVAAEAHRSEAAELLNAMNESAARLSL</sequence>
<proteinExistence type="predicted"/>
<organism evidence="1 2">
    <name type="scientific">Streptomyces camelliae</name>
    <dbReference type="NCBI Taxonomy" id="3004093"/>
    <lineage>
        <taxon>Bacteria</taxon>
        <taxon>Bacillati</taxon>
        <taxon>Actinomycetota</taxon>
        <taxon>Actinomycetes</taxon>
        <taxon>Kitasatosporales</taxon>
        <taxon>Streptomycetaceae</taxon>
        <taxon>Streptomyces</taxon>
    </lineage>
</organism>